<evidence type="ECO:0000256" key="6">
    <source>
        <dbReference type="ARBA" id="ARBA00022679"/>
    </source>
</evidence>
<accession>A0A7R9XVE9</accession>
<keyword evidence="5" id="KW-0328">Glycosyltransferase</keyword>
<dbReference type="GO" id="GO:0004514">
    <property type="term" value="F:nicotinate-nucleotide diphosphorylase (carboxylating) activity"/>
    <property type="evidence" value="ECO:0007669"/>
    <property type="project" value="UniProtKB-EC"/>
</dbReference>
<organism evidence="9">
    <name type="scientific">Prasinoderma coloniale</name>
    <dbReference type="NCBI Taxonomy" id="156133"/>
    <lineage>
        <taxon>Eukaryota</taxon>
        <taxon>Viridiplantae</taxon>
        <taxon>Prasinodermophyta</taxon>
        <taxon>Prasinodermophyceae</taxon>
        <taxon>Prasinodermales</taxon>
        <taxon>Prasinodermaceae</taxon>
        <taxon>Prasinoderma</taxon>
    </lineage>
</organism>
<dbReference type="FunFam" id="3.20.20.70:FF:000149">
    <property type="entry name" value="Nicotinate-nucleotide pyrophosphorylase [carboxylating]"/>
    <property type="match status" value="1"/>
</dbReference>
<gene>
    <name evidence="9" type="ORF">PCOL08062_LOCUS690</name>
</gene>
<dbReference type="PANTHER" id="PTHR32179">
    <property type="entry name" value="NICOTINATE-NUCLEOTIDE PYROPHOSPHORYLASE [CARBOXYLATING]"/>
    <property type="match status" value="1"/>
</dbReference>
<comment type="similarity">
    <text evidence="2">Belongs to the NadC/ModD family.</text>
</comment>
<dbReference type="AlphaFoldDB" id="A0A7R9XVE9"/>
<dbReference type="PANTHER" id="PTHR32179:SF3">
    <property type="entry name" value="NICOTINATE-NUCLEOTIDE PYROPHOSPHORYLASE [CARBOXYLATING]"/>
    <property type="match status" value="1"/>
</dbReference>
<dbReference type="InterPro" id="IPR013785">
    <property type="entry name" value="Aldolase_TIM"/>
</dbReference>
<evidence type="ECO:0000256" key="2">
    <source>
        <dbReference type="ARBA" id="ARBA00009400"/>
    </source>
</evidence>
<dbReference type="InterPro" id="IPR022412">
    <property type="entry name" value="Quinolinate_PRibosylTrfase_N"/>
</dbReference>
<dbReference type="InterPro" id="IPR002638">
    <property type="entry name" value="Quinolinate_PRibosylTrfase_C"/>
</dbReference>
<evidence type="ECO:0000313" key="9">
    <source>
        <dbReference type="EMBL" id="CAD8228818.1"/>
    </source>
</evidence>
<dbReference type="SUPFAM" id="SSF51690">
    <property type="entry name" value="Nicotinate/Quinolinate PRTase C-terminal domain-like"/>
    <property type="match status" value="1"/>
</dbReference>
<dbReference type="GO" id="GO:0009435">
    <property type="term" value="P:NAD+ biosynthetic process"/>
    <property type="evidence" value="ECO:0007669"/>
    <property type="project" value="UniProtKB-UniPathway"/>
</dbReference>
<comment type="pathway">
    <text evidence="1">Cofactor biosynthesis; NAD(+) biosynthesis; nicotinate D-ribonucleotide from quinolinate: step 1/1.</text>
</comment>
<proteinExistence type="inferred from homology"/>
<feature type="domain" description="Quinolinate phosphoribosyl transferase N-terminal" evidence="8">
    <location>
        <begin position="79"/>
        <end position="164"/>
    </location>
</feature>
<keyword evidence="4" id="KW-0662">Pyridine nucleotide biosynthesis</keyword>
<dbReference type="EMBL" id="HBDZ01000881">
    <property type="protein sequence ID" value="CAD8228818.1"/>
    <property type="molecule type" value="Transcribed_RNA"/>
</dbReference>
<dbReference type="FunFam" id="3.90.1170.20:FF:000001">
    <property type="entry name" value="Nicotinate-nucleotide diphosphorylase (Carboxylating)"/>
    <property type="match status" value="1"/>
</dbReference>
<sequence length="357" mass="37491">MAAAAACVGVERVAARRPRAGAQRTRAAGRTPGRRRAAARAQAMVTTADAAVAIPAHPTFDLSACVRAALDEDAGDLGDVTTLSTIPEGRRARARFLAKDDGTLAGVGVANEVARLVDDRLEVSWSARDGDRVSKGQVLGEWEGSARSILVAERVALNFLQRMSGIASAASALAERAAPAVVLDTRKTAPGLRVLDKWAVEIGGAKNHRIGLFDYLMIKDNHIAAAGGIREALSNADAYLSERGLDLLIEVEARTMEEVDEVIALYKDHPRVSRVMLDNMVVRDPSLPGGADVSLLAAALERLRDAGCTLETEASGNVTLETAAAIGATGVDFMSVGALTHSVAALDISLNVVLEED</sequence>
<dbReference type="CDD" id="cd01572">
    <property type="entry name" value="QPRTase"/>
    <property type="match status" value="1"/>
</dbReference>
<dbReference type="InterPro" id="IPR036068">
    <property type="entry name" value="Nicotinate_pribotase-like_C"/>
</dbReference>
<evidence type="ECO:0000256" key="1">
    <source>
        <dbReference type="ARBA" id="ARBA00004893"/>
    </source>
</evidence>
<dbReference type="GO" id="GO:0005737">
    <property type="term" value="C:cytoplasm"/>
    <property type="evidence" value="ECO:0007669"/>
    <property type="project" value="TreeGrafter"/>
</dbReference>
<dbReference type="InterPro" id="IPR037128">
    <property type="entry name" value="Quinolinate_PRibosylTase_N_sf"/>
</dbReference>
<name>A0A7R9XVE9_9VIRI</name>
<reference evidence="9" key="1">
    <citation type="submission" date="2021-01" db="EMBL/GenBank/DDBJ databases">
        <authorList>
            <person name="Corre E."/>
            <person name="Pelletier E."/>
            <person name="Niang G."/>
            <person name="Scheremetjew M."/>
            <person name="Finn R."/>
            <person name="Kale V."/>
            <person name="Holt S."/>
            <person name="Cochrane G."/>
            <person name="Meng A."/>
            <person name="Brown T."/>
            <person name="Cohen L."/>
        </authorList>
    </citation>
    <scope>NUCLEOTIDE SEQUENCE</scope>
    <source>
        <strain evidence="9">CCMP1413</strain>
    </source>
</reference>
<dbReference type="Gene3D" id="3.90.1170.20">
    <property type="entry name" value="Quinolinate phosphoribosyl transferase, N-terminal domain"/>
    <property type="match status" value="1"/>
</dbReference>
<dbReference type="NCBIfam" id="TIGR00078">
    <property type="entry name" value="nadC"/>
    <property type="match status" value="1"/>
</dbReference>
<evidence type="ECO:0000259" key="7">
    <source>
        <dbReference type="Pfam" id="PF01729"/>
    </source>
</evidence>
<evidence type="ECO:0000256" key="3">
    <source>
        <dbReference type="ARBA" id="ARBA00011944"/>
    </source>
</evidence>
<evidence type="ECO:0000256" key="5">
    <source>
        <dbReference type="ARBA" id="ARBA00022676"/>
    </source>
</evidence>
<dbReference type="Gene3D" id="3.20.20.70">
    <property type="entry name" value="Aldolase class I"/>
    <property type="match status" value="1"/>
</dbReference>
<feature type="domain" description="Quinolinate phosphoribosyl transferase C-terminal" evidence="7">
    <location>
        <begin position="166"/>
        <end position="350"/>
    </location>
</feature>
<dbReference type="Pfam" id="PF01729">
    <property type="entry name" value="QRPTase_C"/>
    <property type="match status" value="1"/>
</dbReference>
<protein>
    <recommendedName>
        <fullName evidence="3">nicotinate-nucleotide diphosphorylase (carboxylating)</fullName>
        <ecNumber evidence="3">2.4.2.19</ecNumber>
    </recommendedName>
</protein>
<evidence type="ECO:0000256" key="4">
    <source>
        <dbReference type="ARBA" id="ARBA00022642"/>
    </source>
</evidence>
<keyword evidence="6" id="KW-0808">Transferase</keyword>
<dbReference type="EC" id="2.4.2.19" evidence="3"/>
<dbReference type="SUPFAM" id="SSF54675">
    <property type="entry name" value="Nicotinate/Quinolinate PRTase N-terminal domain-like"/>
    <property type="match status" value="1"/>
</dbReference>
<dbReference type="InterPro" id="IPR027277">
    <property type="entry name" value="NadC/ModD"/>
</dbReference>
<dbReference type="GO" id="GO:0034213">
    <property type="term" value="P:quinolinate catabolic process"/>
    <property type="evidence" value="ECO:0007669"/>
    <property type="project" value="TreeGrafter"/>
</dbReference>
<dbReference type="UniPathway" id="UPA00253">
    <property type="reaction ID" value="UER00331"/>
</dbReference>
<evidence type="ECO:0000259" key="8">
    <source>
        <dbReference type="Pfam" id="PF02749"/>
    </source>
</evidence>
<dbReference type="InterPro" id="IPR004393">
    <property type="entry name" value="NadC"/>
</dbReference>
<dbReference type="Pfam" id="PF02749">
    <property type="entry name" value="QRPTase_N"/>
    <property type="match status" value="1"/>
</dbReference>